<dbReference type="Gene3D" id="2.20.28.10">
    <property type="match status" value="1"/>
</dbReference>
<reference evidence="2 3" key="1">
    <citation type="submission" date="2016-02" db="EMBL/GenBank/DDBJ databases">
        <title>Genome analysis of coral dinoflagellate symbionts highlights evolutionary adaptations to a symbiotic lifestyle.</title>
        <authorList>
            <person name="Aranda M."/>
            <person name="Li Y."/>
            <person name="Liew Y.J."/>
            <person name="Baumgarten S."/>
            <person name="Simakov O."/>
            <person name="Wilson M."/>
            <person name="Piel J."/>
            <person name="Ashoor H."/>
            <person name="Bougouffa S."/>
            <person name="Bajic V.B."/>
            <person name="Ryu T."/>
            <person name="Ravasi T."/>
            <person name="Bayer T."/>
            <person name="Micklem G."/>
            <person name="Kim H."/>
            <person name="Bhak J."/>
            <person name="Lajeunesse T.C."/>
            <person name="Voolstra C.R."/>
        </authorList>
    </citation>
    <scope>NUCLEOTIDE SEQUENCE [LARGE SCALE GENOMIC DNA]</scope>
    <source>
        <strain evidence="2 3">CCMP2467</strain>
    </source>
</reference>
<evidence type="ECO:0000313" key="3">
    <source>
        <dbReference type="Proteomes" id="UP000186817"/>
    </source>
</evidence>
<accession>A0A1Q9EH18</accession>
<name>A0A1Q9EH18_SYMMI</name>
<evidence type="ECO:0000313" key="2">
    <source>
        <dbReference type="EMBL" id="OLQ06715.1"/>
    </source>
</evidence>
<dbReference type="Gene3D" id="2.40.50.140">
    <property type="entry name" value="Nucleic acid-binding proteins"/>
    <property type="match status" value="1"/>
</dbReference>
<keyword evidence="3" id="KW-1185">Reference proteome</keyword>
<dbReference type="AlphaFoldDB" id="A0A1Q9EH18"/>
<organism evidence="2 3">
    <name type="scientific">Symbiodinium microadriaticum</name>
    <name type="common">Dinoflagellate</name>
    <name type="synonym">Zooxanthella microadriatica</name>
    <dbReference type="NCBI Taxonomy" id="2951"/>
    <lineage>
        <taxon>Eukaryota</taxon>
        <taxon>Sar</taxon>
        <taxon>Alveolata</taxon>
        <taxon>Dinophyceae</taxon>
        <taxon>Suessiales</taxon>
        <taxon>Symbiodiniaceae</taxon>
        <taxon>Symbiodinium</taxon>
    </lineage>
</organism>
<dbReference type="Proteomes" id="UP000186817">
    <property type="component" value="Unassembled WGS sequence"/>
</dbReference>
<dbReference type="EMBL" id="LSRX01000154">
    <property type="protein sequence ID" value="OLQ06715.1"/>
    <property type="molecule type" value="Genomic_DNA"/>
</dbReference>
<dbReference type="SUPFAM" id="SSF50249">
    <property type="entry name" value="Nucleic acid-binding proteins"/>
    <property type="match status" value="1"/>
</dbReference>
<comment type="caution">
    <text evidence="2">The sequence shown here is derived from an EMBL/GenBank/DDBJ whole genome shotgun (WGS) entry which is preliminary data.</text>
</comment>
<proteinExistence type="predicted"/>
<dbReference type="Pfam" id="PF17207">
    <property type="entry name" value="MCM_OB"/>
    <property type="match status" value="1"/>
</dbReference>
<dbReference type="InterPro" id="IPR033762">
    <property type="entry name" value="MCM_OB"/>
</dbReference>
<evidence type="ECO:0000259" key="1">
    <source>
        <dbReference type="Pfam" id="PF17207"/>
    </source>
</evidence>
<gene>
    <name evidence="2" type="primary">mcm6</name>
    <name evidence="2" type="ORF">AK812_SmicGene9988</name>
</gene>
<protein>
    <submittedName>
        <fullName evidence="2">DNA replication licensing factor mcm6</fullName>
    </submittedName>
</protein>
<dbReference type="OrthoDB" id="1744952at2759"/>
<sequence>MRTLGDWDFRVATSVFPMVRIAAWATSTGLQEGDDDDETGMVREKKTTLYVEASHIAQADPDVINFDPLDLAQVQGCQAAVPQLLANMDDQDVQAEVAKVDELLGSSSRRLKYVVAFCDSGTDQFTGIRDLRTETLGRLVTICGTVTRTTDIKPELLVASWQCGECKREVSGIKQAR</sequence>
<dbReference type="InterPro" id="IPR012340">
    <property type="entry name" value="NA-bd_OB-fold"/>
</dbReference>
<feature type="domain" description="MCM OB" evidence="1">
    <location>
        <begin position="128"/>
        <end position="171"/>
    </location>
</feature>